<name>K4NZ73_9CAUD</name>
<dbReference type="PANTHER" id="PTHR36251:SF2">
    <property type="entry name" value="GIFSY-2 PROPHAGE HOST SPECIFICITY PROTEIN J, PHAGE LAMBDA"/>
    <property type="match status" value="1"/>
</dbReference>
<reference evidence="2 3" key="1">
    <citation type="journal article" date="2013" name="Genome Announc.">
        <title>Complete Genome Sequence of Escherichia Phage ADB-2 Isolated from a Fecal Sample of Poultry.</title>
        <authorList>
            <person name="Bhensdadia D.V."/>
            <person name="Bhimani H.D."/>
            <person name="Rawal C.M."/>
            <person name="Kothari V.V."/>
            <person name="Raval V.H."/>
            <person name="Kothari C.R."/>
            <person name="Patel A.B."/>
            <person name="Bhatt V.D."/>
            <person name="Parmar N.R."/>
            <person name="Sajnani M.R."/>
            <person name="Koringa P.G."/>
            <person name="Joshi C.G."/>
            <person name="Singh S.P."/>
            <person name="Kothari R.K."/>
        </authorList>
    </citation>
    <scope>NUCLEOTIDE SEQUENCE [LARGE SCALE GENOMIC DNA]</scope>
    <source>
        <strain evidence="2">ADB-2</strain>
    </source>
</reference>
<organism evidence="2 3">
    <name type="scientific">Escherichia phage ADB-2</name>
    <dbReference type="NCBI Taxonomy" id="1216926"/>
    <lineage>
        <taxon>Viruses</taxon>
        <taxon>Duplodnaviria</taxon>
        <taxon>Heunggongvirae</taxon>
        <taxon>Uroviricota</taxon>
        <taxon>Caudoviricetes</taxon>
        <taxon>Drexlerviridae</taxon>
        <taxon>Tunavirinae</taxon>
        <taxon>Tunavirus</taxon>
        <taxon>Tunavirus ADB2</taxon>
    </lineage>
</organism>
<proteinExistence type="predicted"/>
<accession>K4NZ73</accession>
<gene>
    <name evidence="2" type="ORF">B508_00280</name>
</gene>
<protein>
    <submittedName>
        <fullName evidence="2">Uncharacterized protein</fullName>
    </submittedName>
</protein>
<evidence type="ECO:0000313" key="3">
    <source>
        <dbReference type="Proteomes" id="UP000009210"/>
    </source>
</evidence>
<dbReference type="KEGG" id="vg:14182683"/>
<dbReference type="Proteomes" id="UP000009210">
    <property type="component" value="Segment"/>
</dbReference>
<evidence type="ECO:0000313" key="2">
    <source>
        <dbReference type="EMBL" id="AFV50951.1"/>
    </source>
</evidence>
<dbReference type="RefSeq" id="YP_007112721.1">
    <property type="nucleotide sequence ID" value="NC_019725.1"/>
</dbReference>
<dbReference type="InterPro" id="IPR053171">
    <property type="entry name" value="Viral_Tip_Attach_Protein"/>
</dbReference>
<dbReference type="EMBL" id="JX912252">
    <property type="protein sequence ID" value="AFV50951.1"/>
    <property type="molecule type" value="Genomic_DNA"/>
</dbReference>
<evidence type="ECO:0000256" key="1">
    <source>
        <dbReference type="SAM" id="MobiDB-lite"/>
    </source>
</evidence>
<keyword evidence="3" id="KW-1185">Reference proteome</keyword>
<dbReference type="GeneID" id="14182683"/>
<sequence length="94" mass="10660">MIQKVISGSKGGSQKPHNPVEMEDNLISINKIKILLAVSDGEIDETFSLKQLMFNSVPVQNEDGSFNFEGVKAEFSRVRRLRNISREWKIALVR</sequence>
<dbReference type="PANTHER" id="PTHR36251">
    <property type="entry name" value="FELS-1 PROPHAGE HOST SPECIFICITY PROTEIN-RELATED"/>
    <property type="match status" value="1"/>
</dbReference>
<feature type="region of interest" description="Disordered" evidence="1">
    <location>
        <begin position="1"/>
        <end position="20"/>
    </location>
</feature>